<evidence type="ECO:0000313" key="2">
    <source>
        <dbReference type="Proteomes" id="UP000234681"/>
    </source>
</evidence>
<dbReference type="Proteomes" id="UP000234681">
    <property type="component" value="Chromosome 15"/>
</dbReference>
<accession>A6HU88</accession>
<organism evidence="1 2">
    <name type="scientific">Rattus norvegicus</name>
    <name type="common">Rat</name>
    <dbReference type="NCBI Taxonomy" id="10116"/>
    <lineage>
        <taxon>Eukaryota</taxon>
        <taxon>Metazoa</taxon>
        <taxon>Chordata</taxon>
        <taxon>Craniata</taxon>
        <taxon>Vertebrata</taxon>
        <taxon>Euteleostomi</taxon>
        <taxon>Mammalia</taxon>
        <taxon>Eutheria</taxon>
        <taxon>Euarchontoglires</taxon>
        <taxon>Glires</taxon>
        <taxon>Rodentia</taxon>
        <taxon>Myomorpha</taxon>
        <taxon>Muroidea</taxon>
        <taxon>Muridae</taxon>
        <taxon>Murinae</taxon>
        <taxon>Rattus</taxon>
    </lineage>
</organism>
<sequence length="40" mass="4566">MRFLKRKVLLTHHAPCHAVPYHVGIMSGNHTLPRCLDTSQ</sequence>
<protein>
    <submittedName>
        <fullName evidence="1">RCG37157</fullName>
    </submittedName>
</protein>
<dbReference type="AlphaFoldDB" id="A6HU88"/>
<dbReference type="EMBL" id="CH473951">
    <property type="protein sequence ID" value="EDM02454.1"/>
    <property type="molecule type" value="Genomic_DNA"/>
</dbReference>
<reference evidence="1 2" key="1">
    <citation type="submission" date="2005-07" db="EMBL/GenBank/DDBJ databases">
        <authorList>
            <person name="Mural R.J."/>
            <person name="Li P.W."/>
            <person name="Adams M.D."/>
            <person name="Amanatides P.G."/>
            <person name="Baden-Tillson H."/>
            <person name="Barnstead M."/>
            <person name="Chin S.H."/>
            <person name="Dew I."/>
            <person name="Evans C.A."/>
            <person name="Ferriera S."/>
            <person name="Flanigan M."/>
            <person name="Fosler C."/>
            <person name="Glodek A."/>
            <person name="Gu Z."/>
            <person name="Holt R.A."/>
            <person name="Jennings D."/>
            <person name="Kraft C.L."/>
            <person name="Lu F."/>
            <person name="Nguyen T."/>
            <person name="Nusskern D.R."/>
            <person name="Pfannkoch C.M."/>
            <person name="Sitter C."/>
            <person name="Sutton G.G."/>
            <person name="Venter J.C."/>
            <person name="Wang Z."/>
            <person name="Woodage T."/>
            <person name="Zheng X.H."/>
            <person name="Zhong F."/>
        </authorList>
    </citation>
    <scope>NUCLEOTIDE SEQUENCE [LARGE SCALE GENOMIC DNA]</scope>
    <source>
        <strain>BN</strain>
        <strain evidence="2">Sprague-Dawley</strain>
    </source>
</reference>
<name>A6HU88_RAT</name>
<proteinExistence type="predicted"/>
<gene>
    <name evidence="1" type="ORF">rCG_37157</name>
</gene>
<evidence type="ECO:0000313" key="1">
    <source>
        <dbReference type="EMBL" id="EDM02454.1"/>
    </source>
</evidence>